<organism evidence="2 3">
    <name type="scientific">Phyllosticta citribraziliensis</name>
    <dbReference type="NCBI Taxonomy" id="989973"/>
    <lineage>
        <taxon>Eukaryota</taxon>
        <taxon>Fungi</taxon>
        <taxon>Dikarya</taxon>
        <taxon>Ascomycota</taxon>
        <taxon>Pezizomycotina</taxon>
        <taxon>Dothideomycetes</taxon>
        <taxon>Dothideomycetes incertae sedis</taxon>
        <taxon>Botryosphaeriales</taxon>
        <taxon>Phyllostictaceae</taxon>
        <taxon>Phyllosticta</taxon>
    </lineage>
</organism>
<feature type="compositionally biased region" description="Low complexity" evidence="1">
    <location>
        <begin position="303"/>
        <end position="314"/>
    </location>
</feature>
<comment type="caution">
    <text evidence="2">The sequence shown here is derived from an EMBL/GenBank/DDBJ whole genome shotgun (WGS) entry which is preliminary data.</text>
</comment>
<dbReference type="EMBL" id="JBBPEH010000014">
    <property type="protein sequence ID" value="KAK7530215.1"/>
    <property type="molecule type" value="Genomic_DNA"/>
</dbReference>
<protein>
    <submittedName>
        <fullName evidence="2">Uncharacterized protein</fullName>
    </submittedName>
</protein>
<feature type="region of interest" description="Disordered" evidence="1">
    <location>
        <begin position="283"/>
        <end position="323"/>
    </location>
</feature>
<accession>A0ABR1L4Q0</accession>
<dbReference type="GeneID" id="92026981"/>
<keyword evidence="3" id="KW-1185">Reference proteome</keyword>
<dbReference type="Proteomes" id="UP001360953">
    <property type="component" value="Unassembled WGS sequence"/>
</dbReference>
<evidence type="ECO:0000313" key="3">
    <source>
        <dbReference type="Proteomes" id="UP001360953"/>
    </source>
</evidence>
<evidence type="ECO:0000256" key="1">
    <source>
        <dbReference type="SAM" id="MobiDB-lite"/>
    </source>
</evidence>
<sequence>MSSLGDSWRETKRVSGCQPARRSLVCTGVMFGTPAAANRKHAARRGRELICLPACSAHFWQWSATRPDVVSCGPLPPDLPPIASFRGHRHTSQTSRMAVFEKGLRRSPQHYSDYAYHCCCRASTSPFSPSRGACPRTYSLDSSFFAAAAACFLLLVPRFSFPFPLVLLPPPSPPCLSIRPSTASKATTFLGNGRNRSYPASDGLFPSLLACLLVTYPCPPCYTFPTLSSLALVFPSLFARSSFLSPRPPLLPLALPHSLTHSLIHALHLDYLARCRSGRSTLELFPHPSQQPGQEKPAPPSLSPDRSSSSSSSSAQPTHEKYSSVDGMGWMRWARRRSSERAHIFHHPHIANQLVLTRLVSSL</sequence>
<reference evidence="2 3" key="1">
    <citation type="submission" date="2024-04" db="EMBL/GenBank/DDBJ databases">
        <title>Phyllosticta paracitricarpa is synonymous to the EU quarantine fungus P. citricarpa based on phylogenomic analyses.</title>
        <authorList>
            <consortium name="Lawrence Berkeley National Laboratory"/>
            <person name="Van ingen-buijs V.A."/>
            <person name="Van westerhoven A.C."/>
            <person name="Haridas S."/>
            <person name="Skiadas P."/>
            <person name="Martin F."/>
            <person name="Groenewald J.Z."/>
            <person name="Crous P.W."/>
            <person name="Seidl M.F."/>
        </authorList>
    </citation>
    <scope>NUCLEOTIDE SEQUENCE [LARGE SCALE GENOMIC DNA]</scope>
    <source>
        <strain evidence="2 3">CPC 17464</strain>
    </source>
</reference>
<dbReference type="RefSeq" id="XP_066650454.1">
    <property type="nucleotide sequence ID" value="XM_066794075.1"/>
</dbReference>
<proteinExistence type="predicted"/>
<name>A0ABR1L4Q0_9PEZI</name>
<evidence type="ECO:0000313" key="2">
    <source>
        <dbReference type="EMBL" id="KAK7530215.1"/>
    </source>
</evidence>
<gene>
    <name evidence="2" type="ORF">J3D65DRAFT_149967</name>
</gene>